<reference evidence="2" key="1">
    <citation type="submission" date="2019-08" db="EMBL/GenBank/DDBJ databases">
        <title>The genome of the North American firefly Photinus pyralis.</title>
        <authorList>
            <consortium name="Photinus pyralis genome working group"/>
            <person name="Fallon T.R."/>
            <person name="Sander Lower S.E."/>
            <person name="Weng J.-K."/>
        </authorList>
    </citation>
    <scope>NUCLEOTIDE SEQUENCE</scope>
    <source>
        <strain evidence="2">TRF0915ILg1</strain>
        <tissue evidence="2">Whole body</tissue>
    </source>
</reference>
<gene>
    <name evidence="2" type="ORF">ILUMI_13490</name>
</gene>
<dbReference type="AlphaFoldDB" id="A0A8K0CWM7"/>
<dbReference type="Pfam" id="PF13843">
    <property type="entry name" value="DDE_Tnp_1_7"/>
    <property type="match status" value="1"/>
</dbReference>
<dbReference type="PANTHER" id="PTHR47055:SF3">
    <property type="entry name" value="PHORBOL-ESTER_DAG-TYPE DOMAIN-CONTAINING PROTEIN"/>
    <property type="match status" value="1"/>
</dbReference>
<proteinExistence type="predicted"/>
<dbReference type="InterPro" id="IPR029526">
    <property type="entry name" value="PGBD"/>
</dbReference>
<dbReference type="InterPro" id="IPR052638">
    <property type="entry name" value="PiggyBac_TE-derived"/>
</dbReference>
<protein>
    <recommendedName>
        <fullName evidence="1">PiggyBac transposable element-derived protein domain-containing protein</fullName>
    </recommendedName>
</protein>
<evidence type="ECO:0000313" key="2">
    <source>
        <dbReference type="EMBL" id="KAF2892682.1"/>
    </source>
</evidence>
<comment type="caution">
    <text evidence="2">The sequence shown here is derived from an EMBL/GenBank/DDBJ whole genome shotgun (WGS) entry which is preliminary data.</text>
</comment>
<sequence length="148" mass="16917">MLLCSHLATDKGSGDEAEANIDRVPGMALKPLCKWSNTSEDFNTNSDRGNNEESTKVSDNFSLTPMECLEVFFTDKIIQAIAEMSNIYTLQRNHTLNLTLEEVKAYIAILLPTGYMTPKYVCMFWEIKFDTHEIVSNSMRRNRLLKIQ</sequence>
<dbReference type="OrthoDB" id="8027402at2759"/>
<name>A0A8K0CWM7_IGNLU</name>
<feature type="domain" description="PiggyBac transposable element-derived protein" evidence="1">
    <location>
        <begin position="64"/>
        <end position="147"/>
    </location>
</feature>
<dbReference type="PANTHER" id="PTHR47055">
    <property type="entry name" value="DDE_TNP_1_7 DOMAIN-CONTAINING PROTEIN"/>
    <property type="match status" value="1"/>
</dbReference>
<dbReference type="GO" id="GO:0043565">
    <property type="term" value="F:sequence-specific DNA binding"/>
    <property type="evidence" value="ECO:0007669"/>
    <property type="project" value="TreeGrafter"/>
</dbReference>
<organism evidence="2 3">
    <name type="scientific">Ignelater luminosus</name>
    <name type="common">Cucubano</name>
    <name type="synonym">Pyrophorus luminosus</name>
    <dbReference type="NCBI Taxonomy" id="2038154"/>
    <lineage>
        <taxon>Eukaryota</taxon>
        <taxon>Metazoa</taxon>
        <taxon>Ecdysozoa</taxon>
        <taxon>Arthropoda</taxon>
        <taxon>Hexapoda</taxon>
        <taxon>Insecta</taxon>
        <taxon>Pterygota</taxon>
        <taxon>Neoptera</taxon>
        <taxon>Endopterygota</taxon>
        <taxon>Coleoptera</taxon>
        <taxon>Polyphaga</taxon>
        <taxon>Elateriformia</taxon>
        <taxon>Elateroidea</taxon>
        <taxon>Elateridae</taxon>
        <taxon>Agrypninae</taxon>
        <taxon>Pyrophorini</taxon>
        <taxon>Ignelater</taxon>
    </lineage>
</organism>
<dbReference type="Proteomes" id="UP000801492">
    <property type="component" value="Unassembled WGS sequence"/>
</dbReference>
<accession>A0A8K0CWM7</accession>
<evidence type="ECO:0000313" key="3">
    <source>
        <dbReference type="Proteomes" id="UP000801492"/>
    </source>
</evidence>
<dbReference type="EMBL" id="VTPC01008588">
    <property type="protein sequence ID" value="KAF2892682.1"/>
    <property type="molecule type" value="Genomic_DNA"/>
</dbReference>
<keyword evidence="3" id="KW-1185">Reference proteome</keyword>
<evidence type="ECO:0000259" key="1">
    <source>
        <dbReference type="Pfam" id="PF13843"/>
    </source>
</evidence>